<dbReference type="AlphaFoldDB" id="A0A4Y1WXY5"/>
<evidence type="ECO:0000259" key="1">
    <source>
        <dbReference type="SMART" id="SM01022"/>
    </source>
</evidence>
<dbReference type="Gene3D" id="2.30.130.30">
    <property type="entry name" value="Hypothetical protein"/>
    <property type="match status" value="1"/>
</dbReference>
<dbReference type="SMART" id="SM01022">
    <property type="entry name" value="ASCH"/>
    <property type="match status" value="1"/>
</dbReference>
<evidence type="ECO:0000313" key="2">
    <source>
        <dbReference type="EMBL" id="BBL05807.1"/>
    </source>
</evidence>
<proteinExistence type="predicted"/>
<dbReference type="GeneID" id="98672416"/>
<name>A0A4Y1WXY5_9BACT</name>
<protein>
    <recommendedName>
        <fullName evidence="1">ASCH domain-containing protein</fullName>
    </recommendedName>
</protein>
<gene>
    <name evidence="2" type="ORF">A5CPEGH6_04450</name>
</gene>
<sequence length="138" mass="15870">MRTETIILSIHPSHIEKILSGEKLYEYRKRIPTDIRHIVVYATSPIKMIVALIEIDSILKGTPECVWEKTKKHAGVSKDFFMLYFADHQDSYAIKFKTVFKLETPKSLMCLGNNIAAPQSYTYLTETTEELCNKLGLK</sequence>
<dbReference type="SUPFAM" id="SSF88697">
    <property type="entry name" value="PUA domain-like"/>
    <property type="match status" value="1"/>
</dbReference>
<reference evidence="3" key="1">
    <citation type="submission" date="2019-06" db="EMBL/GenBank/DDBJ databases">
        <title>Alistipes onderdonkii subsp. vulgaris subsp. nov., Alistipes dispar sp. nov. and Alistipes communis sp. nov., isolated from human faeces, and creation of Alistipes onderdonkii subsp. onderdonkii subsp. nov.</title>
        <authorList>
            <person name="Sakamoto M."/>
            <person name="Ikeyama N."/>
            <person name="Ogata Y."/>
            <person name="Suda W."/>
            <person name="Iino T."/>
            <person name="Hattori M."/>
            <person name="Ohkuma M."/>
        </authorList>
    </citation>
    <scope>NUCLEOTIDE SEQUENCE [LARGE SCALE GENOMIC DNA]</scope>
    <source>
        <strain evidence="3">5CPEGH6</strain>
    </source>
</reference>
<dbReference type="OrthoDB" id="9800495at2"/>
<evidence type="ECO:0000313" key="3">
    <source>
        <dbReference type="Proteomes" id="UP000319374"/>
    </source>
</evidence>
<feature type="domain" description="ASCH" evidence="1">
    <location>
        <begin position="8"/>
        <end position="100"/>
    </location>
</feature>
<dbReference type="RefSeq" id="WP_141427682.1">
    <property type="nucleotide sequence ID" value="NZ_AP019736.1"/>
</dbReference>
<dbReference type="InterPro" id="IPR007374">
    <property type="entry name" value="ASCH_domain"/>
</dbReference>
<organism evidence="2 3">
    <name type="scientific">Alistipes dispar</name>
    <dbReference type="NCBI Taxonomy" id="2585119"/>
    <lineage>
        <taxon>Bacteria</taxon>
        <taxon>Pseudomonadati</taxon>
        <taxon>Bacteroidota</taxon>
        <taxon>Bacteroidia</taxon>
        <taxon>Bacteroidales</taxon>
        <taxon>Rikenellaceae</taxon>
        <taxon>Alistipes</taxon>
    </lineage>
</organism>
<dbReference type="KEGG" id="ada:A5CPEGH6_04450"/>
<dbReference type="Proteomes" id="UP000319374">
    <property type="component" value="Chromosome"/>
</dbReference>
<dbReference type="EMBL" id="AP019736">
    <property type="protein sequence ID" value="BBL05807.1"/>
    <property type="molecule type" value="Genomic_DNA"/>
</dbReference>
<accession>A0A4Y1WXY5</accession>
<dbReference type="InterPro" id="IPR015947">
    <property type="entry name" value="PUA-like_sf"/>
</dbReference>
<keyword evidence="3" id="KW-1185">Reference proteome</keyword>